<sequence length="74" mass="8344">MGKRDSPVKAGRNLLQQENTQRIYDKNITPQRETTRSSRSRQNGVKSGQVALMACTLQMHQRITLVVAAPPFHP</sequence>
<proteinExistence type="predicted"/>
<organism evidence="2 3">
    <name type="scientific">Eumeta variegata</name>
    <name type="common">Bagworm moth</name>
    <name type="synonym">Eumeta japonica</name>
    <dbReference type="NCBI Taxonomy" id="151549"/>
    <lineage>
        <taxon>Eukaryota</taxon>
        <taxon>Metazoa</taxon>
        <taxon>Ecdysozoa</taxon>
        <taxon>Arthropoda</taxon>
        <taxon>Hexapoda</taxon>
        <taxon>Insecta</taxon>
        <taxon>Pterygota</taxon>
        <taxon>Neoptera</taxon>
        <taxon>Endopterygota</taxon>
        <taxon>Lepidoptera</taxon>
        <taxon>Glossata</taxon>
        <taxon>Ditrysia</taxon>
        <taxon>Tineoidea</taxon>
        <taxon>Psychidae</taxon>
        <taxon>Oiketicinae</taxon>
        <taxon>Eumeta</taxon>
    </lineage>
</organism>
<comment type="caution">
    <text evidence="2">The sequence shown here is derived from an EMBL/GenBank/DDBJ whole genome shotgun (WGS) entry which is preliminary data.</text>
</comment>
<evidence type="ECO:0000256" key="1">
    <source>
        <dbReference type="SAM" id="MobiDB-lite"/>
    </source>
</evidence>
<feature type="region of interest" description="Disordered" evidence="1">
    <location>
        <begin position="1"/>
        <end position="47"/>
    </location>
</feature>
<evidence type="ECO:0000313" key="2">
    <source>
        <dbReference type="EMBL" id="GBP12810.1"/>
    </source>
</evidence>
<gene>
    <name evidence="2" type="ORF">EVAR_87755_1</name>
</gene>
<evidence type="ECO:0000313" key="3">
    <source>
        <dbReference type="Proteomes" id="UP000299102"/>
    </source>
</evidence>
<protein>
    <submittedName>
        <fullName evidence="2">Uncharacterized protein</fullName>
    </submittedName>
</protein>
<dbReference type="Proteomes" id="UP000299102">
    <property type="component" value="Unassembled WGS sequence"/>
</dbReference>
<dbReference type="EMBL" id="BGZK01005162">
    <property type="protein sequence ID" value="GBP12810.1"/>
    <property type="molecule type" value="Genomic_DNA"/>
</dbReference>
<accession>A0A4C1TGW1</accession>
<name>A0A4C1TGW1_EUMVA</name>
<reference evidence="2 3" key="1">
    <citation type="journal article" date="2019" name="Commun. Biol.">
        <title>The bagworm genome reveals a unique fibroin gene that provides high tensile strength.</title>
        <authorList>
            <person name="Kono N."/>
            <person name="Nakamura H."/>
            <person name="Ohtoshi R."/>
            <person name="Tomita M."/>
            <person name="Numata K."/>
            <person name="Arakawa K."/>
        </authorList>
    </citation>
    <scope>NUCLEOTIDE SEQUENCE [LARGE SCALE GENOMIC DNA]</scope>
</reference>
<keyword evidence="3" id="KW-1185">Reference proteome</keyword>
<feature type="compositionally biased region" description="Polar residues" evidence="1">
    <location>
        <begin position="14"/>
        <end position="32"/>
    </location>
</feature>
<dbReference type="AlphaFoldDB" id="A0A4C1TGW1"/>